<evidence type="ECO:0008006" key="6">
    <source>
        <dbReference type="Google" id="ProtNLM"/>
    </source>
</evidence>
<feature type="domain" description="tRNA(Ile)-lysidine/2-thiocytidine synthase N-terminal" evidence="2">
    <location>
        <begin position="125"/>
        <end position="297"/>
    </location>
</feature>
<dbReference type="GO" id="GO:0002143">
    <property type="term" value="P:tRNA wobble position uridine thiolation"/>
    <property type="evidence" value="ECO:0007669"/>
    <property type="project" value="TreeGrafter"/>
</dbReference>
<sequence length="415" mass="44711">MVRVRLRNPDRVEQVDGPMTVGELLDHLDVNPTTVLVIAGGELVTADAELDEGTEVEIRPVISGGAGAPRCVVCRAPAVIEEPRHRAAWCPTHFVDHVHNQVRKAIDHPLAGRPRERMCSYDDHLLVAVSGGKDSLALWDVLLTLGYRVDGLYIGLGIGGYSRRSQQICEEFAAARGARLHVVDLAETYGYSTPSGARATTRSACGVCGLSKRYVFNKVAVDHGYDVVATGHNLDDEAATLLGNLLRWHDDFLARQRPVLPATGANQVRKVKPLYRLSEREMAAYCVIRGIDYVVEECPLVDGNTGHEHKEMLNAVERSAPGAKAQFLFGFLDRADAFAEESRTGDDPVLGACGQCGMPTVGETCAFCRQRERILSTLPVLATAPAVSSSAVSSSAVSSNADAACDDLPTGSSHR</sequence>
<dbReference type="Proteomes" id="UP000650511">
    <property type="component" value="Unassembled WGS sequence"/>
</dbReference>
<dbReference type="GO" id="GO:0002144">
    <property type="term" value="C:cytosolic tRNA wobble base thiouridylase complex"/>
    <property type="evidence" value="ECO:0007669"/>
    <property type="project" value="TreeGrafter"/>
</dbReference>
<dbReference type="Pfam" id="PF02597">
    <property type="entry name" value="ThiS"/>
    <property type="match status" value="1"/>
</dbReference>
<gene>
    <name evidence="4" type="ORF">GCM10011354_10210</name>
</gene>
<dbReference type="RefSeq" id="WP_130649733.1">
    <property type="nucleotide sequence ID" value="NZ_BMHA01000003.1"/>
</dbReference>
<dbReference type="InterPro" id="IPR016155">
    <property type="entry name" value="Mopterin_synth/thiamin_S_b"/>
</dbReference>
<dbReference type="SUPFAM" id="SSF52402">
    <property type="entry name" value="Adenine nucleotide alpha hydrolases-like"/>
    <property type="match status" value="1"/>
</dbReference>
<dbReference type="EMBL" id="BMHA01000003">
    <property type="protein sequence ID" value="GGI04661.1"/>
    <property type="molecule type" value="Genomic_DNA"/>
</dbReference>
<proteinExistence type="predicted"/>
<dbReference type="Gene3D" id="3.10.20.30">
    <property type="match status" value="1"/>
</dbReference>
<dbReference type="PANTHER" id="PTHR11807:SF27">
    <property type="entry name" value="TRNA-5-METHYLURIDINE(54) 2-SULFURTRANSFERASE"/>
    <property type="match status" value="1"/>
</dbReference>
<dbReference type="Pfam" id="PF22082">
    <property type="entry name" value="TtuA_LIM_N"/>
    <property type="match status" value="1"/>
</dbReference>
<dbReference type="PANTHER" id="PTHR11807">
    <property type="entry name" value="ATPASES OF THE PP SUPERFAMILY-RELATED"/>
    <property type="match status" value="1"/>
</dbReference>
<keyword evidence="1" id="KW-0808">Transferase</keyword>
<dbReference type="Pfam" id="PF01171">
    <property type="entry name" value="ATP_bind_3"/>
    <property type="match status" value="1"/>
</dbReference>
<evidence type="ECO:0000259" key="3">
    <source>
        <dbReference type="Pfam" id="PF22082"/>
    </source>
</evidence>
<dbReference type="AlphaFoldDB" id="A0A8J3ERB6"/>
<dbReference type="InterPro" id="IPR011063">
    <property type="entry name" value="TilS/TtcA_N"/>
</dbReference>
<reference evidence="4" key="1">
    <citation type="journal article" date="2014" name="Int. J. Syst. Evol. Microbiol.">
        <title>Complete genome sequence of Corynebacterium casei LMG S-19264T (=DSM 44701T), isolated from a smear-ripened cheese.</title>
        <authorList>
            <consortium name="US DOE Joint Genome Institute (JGI-PGF)"/>
            <person name="Walter F."/>
            <person name="Albersmeier A."/>
            <person name="Kalinowski J."/>
            <person name="Ruckert C."/>
        </authorList>
    </citation>
    <scope>NUCLEOTIDE SEQUENCE</scope>
    <source>
        <strain evidence="4">CGMCC 1.14988</strain>
    </source>
</reference>
<organism evidence="4 5">
    <name type="scientific">Egicoccus halophilus</name>
    <dbReference type="NCBI Taxonomy" id="1670830"/>
    <lineage>
        <taxon>Bacteria</taxon>
        <taxon>Bacillati</taxon>
        <taxon>Actinomycetota</taxon>
        <taxon>Nitriliruptoria</taxon>
        <taxon>Egicoccales</taxon>
        <taxon>Egicoccaceae</taxon>
        <taxon>Egicoccus</taxon>
    </lineage>
</organism>
<dbReference type="InterPro" id="IPR014729">
    <property type="entry name" value="Rossmann-like_a/b/a_fold"/>
</dbReference>
<keyword evidence="5" id="KW-1185">Reference proteome</keyword>
<dbReference type="GO" id="GO:0016740">
    <property type="term" value="F:transferase activity"/>
    <property type="evidence" value="ECO:0007669"/>
    <property type="project" value="UniProtKB-KW"/>
</dbReference>
<comment type="caution">
    <text evidence="4">The sequence shown here is derived from an EMBL/GenBank/DDBJ whole genome shotgun (WGS) entry which is preliminary data.</text>
</comment>
<feature type="domain" description="2-thiouridine synthetase TtuA-like N-terminal LIM" evidence="3">
    <location>
        <begin position="70"/>
        <end position="95"/>
    </location>
</feature>
<dbReference type="InterPro" id="IPR012675">
    <property type="entry name" value="Beta-grasp_dom_sf"/>
</dbReference>
<dbReference type="SUPFAM" id="SSF54285">
    <property type="entry name" value="MoaD/ThiS"/>
    <property type="match status" value="1"/>
</dbReference>
<dbReference type="OrthoDB" id="9801054at2"/>
<name>A0A8J3ERB6_9ACTN</name>
<dbReference type="GO" id="GO:0000049">
    <property type="term" value="F:tRNA binding"/>
    <property type="evidence" value="ECO:0007669"/>
    <property type="project" value="TreeGrafter"/>
</dbReference>
<protein>
    <recommendedName>
        <fullName evidence="6">tRNA(Ile)-lysidine synthetase</fullName>
    </recommendedName>
</protein>
<evidence type="ECO:0000259" key="2">
    <source>
        <dbReference type="Pfam" id="PF01171"/>
    </source>
</evidence>
<reference evidence="4" key="2">
    <citation type="submission" date="2020-09" db="EMBL/GenBank/DDBJ databases">
        <authorList>
            <person name="Sun Q."/>
            <person name="Zhou Y."/>
        </authorList>
    </citation>
    <scope>NUCLEOTIDE SEQUENCE</scope>
    <source>
        <strain evidence="4">CGMCC 1.14988</strain>
    </source>
</reference>
<dbReference type="Gene3D" id="3.40.50.620">
    <property type="entry name" value="HUPs"/>
    <property type="match status" value="1"/>
</dbReference>
<evidence type="ECO:0000313" key="4">
    <source>
        <dbReference type="EMBL" id="GGI04661.1"/>
    </source>
</evidence>
<evidence type="ECO:0000256" key="1">
    <source>
        <dbReference type="ARBA" id="ARBA00022679"/>
    </source>
</evidence>
<dbReference type="InterPro" id="IPR054306">
    <property type="entry name" value="TtuA-like_LIM_N"/>
</dbReference>
<accession>A0A8J3ERB6</accession>
<evidence type="ECO:0000313" key="5">
    <source>
        <dbReference type="Proteomes" id="UP000650511"/>
    </source>
</evidence>
<dbReference type="InterPro" id="IPR003749">
    <property type="entry name" value="ThiS/MoaD-like"/>
</dbReference>